<evidence type="ECO:0000313" key="2">
    <source>
        <dbReference type="EMBL" id="UPV73204.1"/>
    </source>
</evidence>
<dbReference type="GeneID" id="72185865"/>
<protein>
    <submittedName>
        <fullName evidence="2">Uncharacterized protein</fullName>
    </submittedName>
</protein>
<reference evidence="2 3" key="1">
    <citation type="submission" date="2022-04" db="EMBL/GenBank/DDBJ databases">
        <title>Diverse halophilic archaea isolated from saline environments.</title>
        <authorList>
            <person name="Cui H.-L."/>
        </authorList>
    </citation>
    <scope>NUCLEOTIDE SEQUENCE [LARGE SCALE GENOMIC DNA]</scope>
    <source>
        <strain evidence="2 3">XZYJT49</strain>
    </source>
</reference>
<name>A0A8U0HRB8_9EURY</name>
<feature type="transmembrane region" description="Helical" evidence="1">
    <location>
        <begin position="85"/>
        <end position="103"/>
    </location>
</feature>
<sequence length="212" mass="22732">MGSVEAEEGTQRGLIPRLQQYHLPAFVAGVALILFLVVLNRGMTSSLGLAVVGKEIVTPIRIALIGLGTGYYLGDALRQNNSGIVAFHVGAFLALLVLAVLAIRIQPLALVLATAVLFALSMNVSSLVESHSDIREAFDALARDISRAGLIFVVIVQYSVSLYIWSGTQLSSFSELEKGIIFVFGLLLLYLAVKASQAITEWQKSSEKAAVE</sequence>
<dbReference type="RefSeq" id="WP_248649260.1">
    <property type="nucleotide sequence ID" value="NZ_CP096659.1"/>
</dbReference>
<dbReference type="AlphaFoldDB" id="A0A8U0HRB8"/>
<keyword evidence="1" id="KW-0812">Transmembrane</keyword>
<feature type="transmembrane region" description="Helical" evidence="1">
    <location>
        <begin position="148"/>
        <end position="167"/>
    </location>
</feature>
<evidence type="ECO:0000313" key="3">
    <source>
        <dbReference type="Proteomes" id="UP000830729"/>
    </source>
</evidence>
<keyword evidence="1" id="KW-1133">Transmembrane helix</keyword>
<feature type="transmembrane region" description="Helical" evidence="1">
    <location>
        <begin position="51"/>
        <end position="73"/>
    </location>
</feature>
<feature type="transmembrane region" description="Helical" evidence="1">
    <location>
        <begin position="179"/>
        <end position="196"/>
    </location>
</feature>
<feature type="transmembrane region" description="Helical" evidence="1">
    <location>
        <begin position="21"/>
        <end position="39"/>
    </location>
</feature>
<dbReference type="Proteomes" id="UP000830729">
    <property type="component" value="Chromosome"/>
</dbReference>
<keyword evidence="1" id="KW-0472">Membrane</keyword>
<evidence type="ECO:0000256" key="1">
    <source>
        <dbReference type="SAM" id="Phobius"/>
    </source>
</evidence>
<proteinExistence type="predicted"/>
<keyword evidence="3" id="KW-1185">Reference proteome</keyword>
<feature type="transmembrane region" description="Helical" evidence="1">
    <location>
        <begin position="109"/>
        <end position="128"/>
    </location>
</feature>
<gene>
    <name evidence="2" type="ORF">M0R89_11660</name>
</gene>
<dbReference type="KEGG" id="halx:M0R89_11660"/>
<dbReference type="EMBL" id="CP096659">
    <property type="protein sequence ID" value="UPV73204.1"/>
    <property type="molecule type" value="Genomic_DNA"/>
</dbReference>
<accession>A0A8U0HRB8</accession>
<organism evidence="2 3">
    <name type="scientific">Halorussus limi</name>
    <dbReference type="NCBI Taxonomy" id="2938695"/>
    <lineage>
        <taxon>Archaea</taxon>
        <taxon>Methanobacteriati</taxon>
        <taxon>Methanobacteriota</taxon>
        <taxon>Stenosarchaea group</taxon>
        <taxon>Halobacteria</taxon>
        <taxon>Halobacteriales</taxon>
        <taxon>Haladaptataceae</taxon>
        <taxon>Halorussus</taxon>
    </lineage>
</organism>